<comment type="similarity">
    <text evidence="9">Belongs to the ZNF593/BUD20 C2H2-type zinc-finger protein family.</text>
</comment>
<organism evidence="13 15">
    <name type="scientific">Schizosaccharomyces japonicus (strain yFS275 / FY16936)</name>
    <name type="common">Fission yeast</name>
    <dbReference type="NCBI Taxonomy" id="402676"/>
    <lineage>
        <taxon>Eukaryota</taxon>
        <taxon>Fungi</taxon>
        <taxon>Dikarya</taxon>
        <taxon>Ascomycota</taxon>
        <taxon>Taphrinomycotina</taxon>
        <taxon>Schizosaccharomycetes</taxon>
        <taxon>Schizosaccharomycetales</taxon>
        <taxon>Schizosaccharomycetaceae</taxon>
        <taxon>Schizosaccharomyces</taxon>
    </lineage>
</organism>
<dbReference type="EMBL" id="KE651168">
    <property type="protein sequence ID" value="EEB06238.1"/>
    <property type="molecule type" value="Genomic_DNA"/>
</dbReference>
<evidence type="ECO:0000259" key="12">
    <source>
        <dbReference type="PROSITE" id="PS50157"/>
    </source>
</evidence>
<dbReference type="GO" id="GO:0005737">
    <property type="term" value="C:cytoplasm"/>
    <property type="evidence" value="ECO:0007669"/>
    <property type="project" value="UniProtKB-SubCell"/>
</dbReference>
<dbReference type="InterPro" id="IPR013087">
    <property type="entry name" value="Znf_C2H2_type"/>
</dbReference>
<keyword evidence="3" id="KW-0963">Cytoplasm</keyword>
<evidence type="ECO:0000256" key="5">
    <source>
        <dbReference type="ARBA" id="ARBA00022723"/>
    </source>
</evidence>
<dbReference type="eggNOG" id="KOG3408">
    <property type="taxonomic scope" value="Eukaryota"/>
</dbReference>
<dbReference type="GO" id="GO:0030687">
    <property type="term" value="C:preribosome, large subunit precursor"/>
    <property type="evidence" value="ECO:0007669"/>
    <property type="project" value="EnsemblFungi"/>
</dbReference>
<reference evidence="13 15" key="1">
    <citation type="journal article" date="2011" name="Science">
        <title>Comparative functional genomics of the fission yeasts.</title>
        <authorList>
            <person name="Rhind N."/>
            <person name="Chen Z."/>
            <person name="Yassour M."/>
            <person name="Thompson D.A."/>
            <person name="Haas B.J."/>
            <person name="Habib N."/>
            <person name="Wapinski I."/>
            <person name="Roy S."/>
            <person name="Lin M.F."/>
            <person name="Heiman D.I."/>
            <person name="Young S.K."/>
            <person name="Furuya K."/>
            <person name="Guo Y."/>
            <person name="Pidoux A."/>
            <person name="Chen H.M."/>
            <person name="Robbertse B."/>
            <person name="Goldberg J.M."/>
            <person name="Aoki K."/>
            <person name="Bayne E.H."/>
            <person name="Berlin A.M."/>
            <person name="Desjardins C.A."/>
            <person name="Dobbs E."/>
            <person name="Dukaj L."/>
            <person name="Fan L."/>
            <person name="FitzGerald M.G."/>
            <person name="French C."/>
            <person name="Gujja S."/>
            <person name="Hansen K."/>
            <person name="Keifenheim D."/>
            <person name="Levin J.Z."/>
            <person name="Mosher R.A."/>
            <person name="Mueller C.A."/>
            <person name="Pfiffner J."/>
            <person name="Priest M."/>
            <person name="Russ C."/>
            <person name="Smialowska A."/>
            <person name="Swoboda P."/>
            <person name="Sykes S.M."/>
            <person name="Vaughn M."/>
            <person name="Vengrova S."/>
            <person name="Yoder R."/>
            <person name="Zeng Q."/>
            <person name="Allshire R."/>
            <person name="Baulcombe D."/>
            <person name="Birren B.W."/>
            <person name="Brown W."/>
            <person name="Ekwall K."/>
            <person name="Kellis M."/>
            <person name="Leatherwood J."/>
            <person name="Levin H."/>
            <person name="Margalit H."/>
            <person name="Martienssen R."/>
            <person name="Nieduszynski C.A."/>
            <person name="Spatafora J.W."/>
            <person name="Friedman N."/>
            <person name="Dalgaard J.Z."/>
            <person name="Baumann P."/>
            <person name="Niki H."/>
            <person name="Regev A."/>
            <person name="Nusbaum C."/>
        </authorList>
    </citation>
    <scope>NUCLEOTIDE SEQUENCE [LARGE SCALE GENOMIC DNA]</scope>
    <source>
        <strain evidence="15">yFS275 / FY16936</strain>
    </source>
</reference>
<keyword evidence="4" id="KW-0690">Ribosome biogenesis</keyword>
<dbReference type="RefSeq" id="XP_002172531.1">
    <property type="nucleotide sequence ID" value="XM_002172495.2"/>
</dbReference>
<dbReference type="Pfam" id="PF12171">
    <property type="entry name" value="zf-C2H2_jaz"/>
    <property type="match status" value="1"/>
</dbReference>
<feature type="compositionally biased region" description="Basic residues" evidence="11">
    <location>
        <begin position="1"/>
        <end position="13"/>
    </location>
</feature>
<evidence type="ECO:0000256" key="3">
    <source>
        <dbReference type="ARBA" id="ARBA00022490"/>
    </source>
</evidence>
<dbReference type="GO" id="GO:0043023">
    <property type="term" value="F:ribosomal large subunit binding"/>
    <property type="evidence" value="ECO:0007669"/>
    <property type="project" value="EnsemblFungi"/>
</dbReference>
<name>B6K088_SCHJY</name>
<feature type="domain" description="C2H2-type" evidence="12">
    <location>
        <begin position="56"/>
        <end position="85"/>
    </location>
</feature>
<dbReference type="HOGENOM" id="CLU_117291_1_1_1"/>
<dbReference type="Gene3D" id="3.30.160.60">
    <property type="entry name" value="Classic Zinc Finger"/>
    <property type="match status" value="1"/>
</dbReference>
<dbReference type="JaponicusDB" id="SJAG_01280">
    <property type="gene designation" value="bud20"/>
</dbReference>
<dbReference type="PROSITE" id="PS00028">
    <property type="entry name" value="ZINC_FINGER_C2H2_1"/>
    <property type="match status" value="1"/>
</dbReference>
<evidence type="ECO:0000256" key="10">
    <source>
        <dbReference type="PROSITE-ProRule" id="PRU00042"/>
    </source>
</evidence>
<dbReference type="GO" id="GO:0008270">
    <property type="term" value="F:zinc ion binding"/>
    <property type="evidence" value="ECO:0007669"/>
    <property type="project" value="UniProtKB-KW"/>
</dbReference>
<keyword evidence="8" id="KW-0539">Nucleus</keyword>
<dbReference type="STRING" id="402676.B6K088"/>
<evidence type="ECO:0000313" key="15">
    <source>
        <dbReference type="Proteomes" id="UP000001744"/>
    </source>
</evidence>
<feature type="region of interest" description="Disordered" evidence="11">
    <location>
        <begin position="1"/>
        <end position="23"/>
    </location>
</feature>
<evidence type="ECO:0000256" key="1">
    <source>
        <dbReference type="ARBA" id="ARBA00004123"/>
    </source>
</evidence>
<evidence type="ECO:0000313" key="14">
    <source>
        <dbReference type="JaponicusDB" id="SJAG_01280"/>
    </source>
</evidence>
<keyword evidence="5" id="KW-0479">Metal-binding</keyword>
<evidence type="ECO:0000256" key="7">
    <source>
        <dbReference type="ARBA" id="ARBA00022833"/>
    </source>
</evidence>
<evidence type="ECO:0000256" key="4">
    <source>
        <dbReference type="ARBA" id="ARBA00022517"/>
    </source>
</evidence>
<dbReference type="InterPro" id="IPR022755">
    <property type="entry name" value="Znf_C2H2_jaz"/>
</dbReference>
<dbReference type="OrthoDB" id="3640at2759"/>
<proteinExistence type="inferred from homology"/>
<dbReference type="OMA" id="RKMETQP"/>
<evidence type="ECO:0000256" key="2">
    <source>
        <dbReference type="ARBA" id="ARBA00004496"/>
    </source>
</evidence>
<sequence>MGRVGRKRKHHNNGNHALFRTREYGRDLDQIQDDLKEPEKFQSLPLDPDLPGLGQHYCIECARHFESDHSLREHRRSKIHKRRLKQLQEVPYTQEEAEAAVGIVRKPAVSSEKVAVEAKSENVVMAD</sequence>
<keyword evidence="6 10" id="KW-0863">Zinc-finger</keyword>
<dbReference type="SUPFAM" id="SSF57667">
    <property type="entry name" value="beta-beta-alpha zinc fingers"/>
    <property type="match status" value="1"/>
</dbReference>
<evidence type="ECO:0000256" key="9">
    <source>
        <dbReference type="ARBA" id="ARBA00038064"/>
    </source>
</evidence>
<dbReference type="AlphaFoldDB" id="B6K088"/>
<dbReference type="InterPro" id="IPR051879">
    <property type="entry name" value="C2H2-ZF_Maturation_Protein"/>
</dbReference>
<keyword evidence="15" id="KW-1185">Reference proteome</keyword>
<comment type="subcellular location">
    <subcellularLocation>
        <location evidence="2">Cytoplasm</location>
    </subcellularLocation>
    <subcellularLocation>
        <location evidence="1">Nucleus</location>
    </subcellularLocation>
</comment>
<evidence type="ECO:0000256" key="6">
    <source>
        <dbReference type="ARBA" id="ARBA00022771"/>
    </source>
</evidence>
<dbReference type="VEuPathDB" id="FungiDB:SJAG_01280"/>
<dbReference type="PROSITE" id="PS50157">
    <property type="entry name" value="ZINC_FINGER_C2H2_2"/>
    <property type="match status" value="1"/>
</dbReference>
<dbReference type="Proteomes" id="UP000001744">
    <property type="component" value="Unassembled WGS sequence"/>
</dbReference>
<evidence type="ECO:0000256" key="8">
    <source>
        <dbReference type="ARBA" id="ARBA00023242"/>
    </source>
</evidence>
<gene>
    <name evidence="14" type="primary">bud20</name>
    <name evidence="13" type="ORF">SJAG_01280</name>
</gene>
<accession>B6K088</accession>
<dbReference type="PANTHER" id="PTHR46095:SF1">
    <property type="entry name" value="ZINC FINGER PROTEIN 593"/>
    <property type="match status" value="1"/>
</dbReference>
<protein>
    <submittedName>
        <fullName evidence="13">Zinc finger protein</fullName>
    </submittedName>
</protein>
<evidence type="ECO:0000313" key="13">
    <source>
        <dbReference type="EMBL" id="EEB06238.1"/>
    </source>
</evidence>
<dbReference type="PANTHER" id="PTHR46095">
    <property type="entry name" value="ZINC FINGER PROTEIN 593"/>
    <property type="match status" value="1"/>
</dbReference>
<evidence type="ECO:0000256" key="11">
    <source>
        <dbReference type="SAM" id="MobiDB-lite"/>
    </source>
</evidence>
<dbReference type="GO" id="GO:0005634">
    <property type="term" value="C:nucleus"/>
    <property type="evidence" value="ECO:0007669"/>
    <property type="project" value="UniProtKB-SubCell"/>
</dbReference>
<dbReference type="GeneID" id="7052355"/>
<dbReference type="FunFam" id="3.30.160.60:FF:000299">
    <property type="entry name" value="Zinc finger protein 593"/>
    <property type="match status" value="1"/>
</dbReference>
<keyword evidence="7" id="KW-0862">Zinc</keyword>
<dbReference type="InterPro" id="IPR036236">
    <property type="entry name" value="Znf_C2H2_sf"/>
</dbReference>
<dbReference type="GO" id="GO:0000055">
    <property type="term" value="P:ribosomal large subunit export from nucleus"/>
    <property type="evidence" value="ECO:0007669"/>
    <property type="project" value="EnsemblFungi"/>
</dbReference>